<comment type="caution">
    <text evidence="6">The sequence shown here is derived from an EMBL/GenBank/DDBJ whole genome shotgun (WGS) entry which is preliminary data.</text>
</comment>
<name>A0A6N7ZFA5_9MICO</name>
<dbReference type="RefSeq" id="WP_155098238.1">
    <property type="nucleotide sequence ID" value="NZ_WMKA01000005.1"/>
</dbReference>
<evidence type="ECO:0000259" key="5">
    <source>
        <dbReference type="Pfam" id="PF22124"/>
    </source>
</evidence>
<dbReference type="SUPFAM" id="SSF48208">
    <property type="entry name" value="Six-hairpin glycosidases"/>
    <property type="match status" value="1"/>
</dbReference>
<dbReference type="AlphaFoldDB" id="A0A6N7ZFA5"/>
<dbReference type="Pfam" id="PF14498">
    <property type="entry name" value="Glyco_hyd_65N_2"/>
    <property type="match status" value="1"/>
</dbReference>
<dbReference type="InterPro" id="IPR013320">
    <property type="entry name" value="ConA-like_dom_sf"/>
</dbReference>
<dbReference type="PANTHER" id="PTHR31084:SF19">
    <property type="entry name" value="GLYCOSYL HYDROLASE FAMILY 95 N-TERMINAL DOMAIN-CONTAINING PROTEIN"/>
    <property type="match status" value="1"/>
</dbReference>
<feature type="region of interest" description="Disordered" evidence="1">
    <location>
        <begin position="38"/>
        <end position="61"/>
    </location>
</feature>
<proteinExistence type="predicted"/>
<accession>A0A6N7ZFA5</accession>
<reference evidence="6 7" key="1">
    <citation type="submission" date="2019-11" db="EMBL/GenBank/DDBJ databases">
        <title>Cellulosimicrobium composti sp. nov. isolated from a compost.</title>
        <authorList>
            <person name="Yang Y."/>
        </authorList>
    </citation>
    <scope>NUCLEOTIDE SEQUENCE [LARGE SCALE GENOMIC DNA]</scope>
    <source>
        <strain evidence="6 7">BIT-GX5</strain>
    </source>
</reference>
<evidence type="ECO:0000256" key="1">
    <source>
        <dbReference type="SAM" id="MobiDB-lite"/>
    </source>
</evidence>
<dbReference type="Pfam" id="PF22124">
    <property type="entry name" value="Glyco_hydro_95_cat"/>
    <property type="match status" value="1"/>
</dbReference>
<dbReference type="Gene3D" id="2.60.120.200">
    <property type="match status" value="1"/>
</dbReference>
<dbReference type="EMBL" id="WMKA01000005">
    <property type="protein sequence ID" value="MTG87992.1"/>
    <property type="molecule type" value="Genomic_DNA"/>
</dbReference>
<protein>
    <submittedName>
        <fullName evidence="6">Alpha-L-fucosidase</fullName>
    </submittedName>
</protein>
<feature type="domain" description="Glycosyl hydrolase family 95 catalytic" evidence="5">
    <location>
        <begin position="340"/>
        <end position="735"/>
    </location>
</feature>
<dbReference type="Pfam" id="PF13385">
    <property type="entry name" value="Laminin_G_3"/>
    <property type="match status" value="1"/>
</dbReference>
<organism evidence="6 7">
    <name type="scientific">Cellulosimicrobium composti</name>
    <dbReference type="NCBI Taxonomy" id="2672572"/>
    <lineage>
        <taxon>Bacteria</taxon>
        <taxon>Bacillati</taxon>
        <taxon>Actinomycetota</taxon>
        <taxon>Actinomycetes</taxon>
        <taxon>Micrococcales</taxon>
        <taxon>Promicromonosporaceae</taxon>
        <taxon>Cellulosimicrobium</taxon>
    </lineage>
</organism>
<dbReference type="GO" id="GO:0005975">
    <property type="term" value="P:carbohydrate metabolic process"/>
    <property type="evidence" value="ECO:0007669"/>
    <property type="project" value="InterPro"/>
</dbReference>
<feature type="signal peptide" evidence="2">
    <location>
        <begin position="1"/>
        <end position="33"/>
    </location>
</feature>
<dbReference type="InterPro" id="IPR012341">
    <property type="entry name" value="6hp_glycosidase-like_sf"/>
</dbReference>
<sequence>MSPERTTARRTGPRRVVAQITAGALAVPLALLAAPATGASAPASGVPGAAAAPGATIPGDPDTIWFDEPLNTAAANLQQEWEQRALPIGNGAMGATVFGGVAREQVQLNEKTLWTGGPGSPGYDFGNWTSPRPGAIQQVRDRIDAEGSVSPEEVAAVLGQPKTGFGSYQTYGDLVLEMAGQEGTATDYRRALDIGDALVTTTYTLDGTAYTREYFASAADDVVVVHLTADEPGSVGFEARLDLPSGRSNVAQSAADGRITTSGTLSDNGLRFASQAQVLTDGGTRTDGANGRVTVVGADSATIVLSAATDYAGAYPTYRSGVAPLDVVTPRVDAAAGKGVDALRDAHLADYHELYERVRLDLGAELPDVPTDELLAAYRAGTTPENQRALEALYFQFGRYLLVSSSRDGSLPANLQGVWNRVNNPPWDADYHVNINLQMNYWPAETTNLSETTAPLFDYVDSMVAPGEVTASTMYGADGWVVGNETNPYGFTGLHQYPQSFWQPDAAAWLAQHYWEHYLFTGDEQFLAERAYPMLRSVAEFWFDFLVVDPRDGSLVVTPSYSPEQGDFTAGASISQQIVTQHLANTAAAAGALGETDAAFLDELAATRADLDPGLRVGSWGQLQEWKEDLDQPNNTHRHVSHLWALFPGGAVSPTATPELAAAARISLDGRGDGGTGWSKAWKVNFWARLLDGDRAHKLLREQLTGSTLDNLWDNHPPFQIDGNFGGTSGVAEMLLQSHDGVVDVLPALPSAWAEGSSTGLVARGGTEVDAAWTGGAAREITLRPSRDGDLTVRSPLFASGAYTLVDGDGNAVEHVRDGAEVTFAATAGDAYTAAALATVGVTAPASATTGDVVDVVATVSAVGDAAIEGGELELVLPEVPDGQPEWVAEPAAVDLDPVPAGGSRDVAFRVTVGAGNDSGTSAVVARLTAGEGTVEGRAAIAVRPPAPCAVPPADGTLLAWDLGEDPLTDASGHGRTPRVVGPAPVVAEGPTGSAQSLGPTTYVASEPFALGHLYQASFAGEFRIDAGVSSYRRLFDAQPVGQDADGILIDLTPSNAVRVITAGVGTTTPVQVPTGRWFDLVVTIGEDGAITVFVDGDARSGGTIAGFDAIAGCRTRPFHAGANQGGGEVQRGAVDRVAVFGRALTADEVATWQALAFDADEPGPDVTVAAQARCLAGRAYVAVRATNADDVALDVTLETPYGSRTAAGVAPGAAAYQSFAVRAASVDAGSATVTATVPDGGPASVHDVAFEARTC</sequence>
<gene>
    <name evidence="6" type="ORF">GJV82_03330</name>
</gene>
<dbReference type="SUPFAM" id="SSF49899">
    <property type="entry name" value="Concanavalin A-like lectins/glucanases"/>
    <property type="match status" value="1"/>
</dbReference>
<dbReference type="PANTHER" id="PTHR31084">
    <property type="entry name" value="ALPHA-L-FUCOSIDASE 2"/>
    <property type="match status" value="1"/>
</dbReference>
<dbReference type="Proteomes" id="UP000440668">
    <property type="component" value="Unassembled WGS sequence"/>
</dbReference>
<feature type="domain" description="Glycosyl hydrolase family 95 N-terminal" evidence="3">
    <location>
        <begin position="65"/>
        <end position="313"/>
    </location>
</feature>
<evidence type="ECO:0000313" key="6">
    <source>
        <dbReference type="EMBL" id="MTG87992.1"/>
    </source>
</evidence>
<dbReference type="Gene3D" id="1.50.10.10">
    <property type="match status" value="1"/>
</dbReference>
<dbReference type="GO" id="GO:0004560">
    <property type="term" value="F:alpha-L-fucosidase activity"/>
    <property type="evidence" value="ECO:0007669"/>
    <property type="project" value="TreeGrafter"/>
</dbReference>
<feature type="compositionally biased region" description="Low complexity" evidence="1">
    <location>
        <begin position="38"/>
        <end position="55"/>
    </location>
</feature>
<evidence type="ECO:0000256" key="2">
    <source>
        <dbReference type="SAM" id="SignalP"/>
    </source>
</evidence>
<feature type="chain" id="PRO_5027103811" evidence="2">
    <location>
        <begin position="34"/>
        <end position="1256"/>
    </location>
</feature>
<evidence type="ECO:0000259" key="4">
    <source>
        <dbReference type="Pfam" id="PF21307"/>
    </source>
</evidence>
<dbReference type="InterPro" id="IPR049053">
    <property type="entry name" value="AFCA-like_C"/>
</dbReference>
<dbReference type="InterPro" id="IPR054363">
    <property type="entry name" value="GH95_cat"/>
</dbReference>
<dbReference type="InterPro" id="IPR008928">
    <property type="entry name" value="6-hairpin_glycosidase_sf"/>
</dbReference>
<dbReference type="InterPro" id="IPR027414">
    <property type="entry name" value="GH95_N_dom"/>
</dbReference>
<evidence type="ECO:0000313" key="7">
    <source>
        <dbReference type="Proteomes" id="UP000440668"/>
    </source>
</evidence>
<dbReference type="Pfam" id="PF21307">
    <property type="entry name" value="Glyco_hydro_95_C"/>
    <property type="match status" value="1"/>
</dbReference>
<feature type="domain" description="Alpha fucosidase A-like C-terminal" evidence="4">
    <location>
        <begin position="737"/>
        <end position="833"/>
    </location>
</feature>
<evidence type="ECO:0000259" key="3">
    <source>
        <dbReference type="Pfam" id="PF14498"/>
    </source>
</evidence>
<keyword evidence="2" id="KW-0732">Signal</keyword>